<feature type="domain" description="SCP2" evidence="3">
    <location>
        <begin position="24"/>
        <end position="121"/>
    </location>
</feature>
<gene>
    <name evidence="1" type="primary">ubiJ</name>
    <name evidence="4" type="ORF">RZ57_02810</name>
</gene>
<comment type="similarity">
    <text evidence="1">Belongs to the UbiJ family.</text>
</comment>
<dbReference type="GO" id="GO:0005737">
    <property type="term" value="C:cytoplasm"/>
    <property type="evidence" value="ECO:0007669"/>
    <property type="project" value="UniProtKB-SubCell"/>
</dbReference>
<dbReference type="AlphaFoldDB" id="A0AAC9EN25"/>
<dbReference type="OMA" id="ELDWEYE"/>
<feature type="coiled-coil region" evidence="2">
    <location>
        <begin position="183"/>
        <end position="210"/>
    </location>
</feature>
<dbReference type="InterPro" id="IPR036527">
    <property type="entry name" value="SCP2_sterol-bd_dom_sf"/>
</dbReference>
<protein>
    <recommendedName>
        <fullName evidence="1">Ubiquinone biosynthesis accessory factor UbiJ</fullName>
    </recommendedName>
</protein>
<dbReference type="InterPro" id="IPR003033">
    <property type="entry name" value="SCP2_sterol-bd_dom"/>
</dbReference>
<dbReference type="Proteomes" id="UP000060132">
    <property type="component" value="Chromosome"/>
</dbReference>
<dbReference type="EMBL" id="CP011219">
    <property type="protein sequence ID" value="AKO32142.1"/>
    <property type="molecule type" value="Genomic_DNA"/>
</dbReference>
<evidence type="ECO:0000256" key="1">
    <source>
        <dbReference type="HAMAP-Rule" id="MF_02215"/>
    </source>
</evidence>
<dbReference type="GO" id="GO:0006744">
    <property type="term" value="P:ubiquinone biosynthetic process"/>
    <property type="evidence" value="ECO:0007669"/>
    <property type="project" value="UniProtKB-UniRule"/>
</dbReference>
<keyword evidence="2" id="KW-0175">Coiled coil</keyword>
<dbReference type="InterPro" id="IPR038989">
    <property type="entry name" value="UbiJ"/>
</dbReference>
<name>A0AAC9EN25_HAEDC</name>
<dbReference type="PANTHER" id="PTHR38693:SF1">
    <property type="entry name" value="UBIQUINONE BIOSYNTHESIS ACCESSORY FACTOR UBIJ"/>
    <property type="match status" value="1"/>
</dbReference>
<evidence type="ECO:0000313" key="4">
    <source>
        <dbReference type="EMBL" id="AKO32142.1"/>
    </source>
</evidence>
<comment type="subcellular location">
    <subcellularLocation>
        <location evidence="1">Cytoplasm</location>
    </subcellularLocation>
</comment>
<accession>A0AAC9EN25</accession>
<comment type="pathway">
    <text evidence="1">Cofactor biosynthesis; ubiquinone biosynthesis.</text>
</comment>
<evidence type="ECO:0000259" key="3">
    <source>
        <dbReference type="Pfam" id="PF02036"/>
    </source>
</evidence>
<dbReference type="Pfam" id="PF02036">
    <property type="entry name" value="SCP2"/>
    <property type="match status" value="1"/>
</dbReference>
<dbReference type="HAMAP" id="MF_02215">
    <property type="entry name" value="UbiJ"/>
    <property type="match status" value="1"/>
</dbReference>
<reference evidence="4 5" key="1">
    <citation type="journal article" date="2015" name="PLoS Negl. Trop. Dis.">
        <title>Haemophilus ducreyi Cutaneous Ulcer Strains Are Nearly Identical to Class I Genital Ulcer Strains.</title>
        <authorList>
            <person name="Gangaiah D."/>
            <person name="Webb K.M."/>
            <person name="Humphreys T.L."/>
            <person name="Fortney K.R."/>
            <person name="Toh E."/>
            <person name="Tai A."/>
            <person name="Katz S.S."/>
            <person name="Pillay A."/>
            <person name="Chen C.Y."/>
            <person name="Roberts S.A."/>
            <person name="Munson R.S.Jr."/>
            <person name="Spinola S.M."/>
        </authorList>
    </citation>
    <scope>NUCLEOTIDE SEQUENCE [LARGE SCALE GENOMIC DNA]</scope>
    <source>
        <strain evidence="5">CLU2</strain>
    </source>
</reference>
<comment type="function">
    <text evidence="1">Required for ubiquinone (coenzyme Q) biosynthesis. Binds hydrophobic ubiquinone biosynthetic intermediates via its SCP2 domain and is essential for the stability of the Ubi complex. May constitute a docking platform where Ubi enzymes assemble and access their SCP2-bound polyprenyl substrates.</text>
</comment>
<sequence length="211" mass="24389">MLLDQLKQQLMLPQFSLAALETLLNALIKRSPHVKAPLGKLHNRILQIELSWPKVNLFFFFSHNRIDCLSDYPANADCCIQLALDTLPQLADKQKLTELINHKKLVLTGDLEVLQHFNTLLSELEQDPAELLSPFVGDVLAQSSTNFAQRLFRNIKKRIKQNNQHLIDNLMQERPVLVHRLQAVHFYDQIADLEQQAKRLEQKLAQCEKNK</sequence>
<keyword evidence="1" id="KW-0963">Cytoplasm</keyword>
<evidence type="ECO:0000313" key="5">
    <source>
        <dbReference type="Proteomes" id="UP000060132"/>
    </source>
</evidence>
<evidence type="ECO:0000256" key="2">
    <source>
        <dbReference type="SAM" id="Coils"/>
    </source>
</evidence>
<keyword evidence="1" id="KW-0831">Ubiquinone biosynthesis</keyword>
<organism evidence="4 5">
    <name type="scientific">Haemophilus ducreyi</name>
    <dbReference type="NCBI Taxonomy" id="730"/>
    <lineage>
        <taxon>Bacteria</taxon>
        <taxon>Pseudomonadati</taxon>
        <taxon>Pseudomonadota</taxon>
        <taxon>Gammaproteobacteria</taxon>
        <taxon>Pasteurellales</taxon>
        <taxon>Pasteurellaceae</taxon>
        <taxon>Haemophilus</taxon>
    </lineage>
</organism>
<proteinExistence type="inferred from homology"/>
<dbReference type="PANTHER" id="PTHR38693">
    <property type="entry name" value="UBIQUINONE BIOSYNTHESIS PROTEIN UBIJ"/>
    <property type="match status" value="1"/>
</dbReference>
<dbReference type="SUPFAM" id="SSF55718">
    <property type="entry name" value="SCP-like"/>
    <property type="match status" value="1"/>
</dbReference>